<evidence type="ECO:0000313" key="2">
    <source>
        <dbReference type="Proteomes" id="UP001162992"/>
    </source>
</evidence>
<gene>
    <name evidence="1" type="ORF">O6H91_04G022400</name>
</gene>
<dbReference type="EMBL" id="CM055095">
    <property type="protein sequence ID" value="KAJ7558027.1"/>
    <property type="molecule type" value="Genomic_DNA"/>
</dbReference>
<dbReference type="Proteomes" id="UP001162992">
    <property type="component" value="Chromosome 4"/>
</dbReference>
<name>A0ACC2DUW3_DIPCM</name>
<proteinExistence type="predicted"/>
<comment type="caution">
    <text evidence="1">The sequence shown here is derived from an EMBL/GenBank/DDBJ whole genome shotgun (WGS) entry which is preliminary data.</text>
</comment>
<reference evidence="2" key="1">
    <citation type="journal article" date="2024" name="Proc. Natl. Acad. Sci. U.S.A.">
        <title>Extraordinary preservation of gene collinearity over three hundred million years revealed in homosporous lycophytes.</title>
        <authorList>
            <person name="Li C."/>
            <person name="Wickell D."/>
            <person name="Kuo L.Y."/>
            <person name="Chen X."/>
            <person name="Nie B."/>
            <person name="Liao X."/>
            <person name="Peng D."/>
            <person name="Ji J."/>
            <person name="Jenkins J."/>
            <person name="Williams M."/>
            <person name="Shu S."/>
            <person name="Plott C."/>
            <person name="Barry K."/>
            <person name="Rajasekar S."/>
            <person name="Grimwood J."/>
            <person name="Han X."/>
            <person name="Sun S."/>
            <person name="Hou Z."/>
            <person name="He W."/>
            <person name="Dai G."/>
            <person name="Sun C."/>
            <person name="Schmutz J."/>
            <person name="Leebens-Mack J.H."/>
            <person name="Li F.W."/>
            <person name="Wang L."/>
        </authorList>
    </citation>
    <scope>NUCLEOTIDE SEQUENCE [LARGE SCALE GENOMIC DNA]</scope>
    <source>
        <strain evidence="2">cv. PW_Plant_1</strain>
    </source>
</reference>
<keyword evidence="2" id="KW-1185">Reference proteome</keyword>
<organism evidence="1 2">
    <name type="scientific">Diphasiastrum complanatum</name>
    <name type="common">Issler's clubmoss</name>
    <name type="synonym">Lycopodium complanatum</name>
    <dbReference type="NCBI Taxonomy" id="34168"/>
    <lineage>
        <taxon>Eukaryota</taxon>
        <taxon>Viridiplantae</taxon>
        <taxon>Streptophyta</taxon>
        <taxon>Embryophyta</taxon>
        <taxon>Tracheophyta</taxon>
        <taxon>Lycopodiopsida</taxon>
        <taxon>Lycopodiales</taxon>
        <taxon>Lycopodiaceae</taxon>
        <taxon>Lycopodioideae</taxon>
        <taxon>Diphasiastrum</taxon>
    </lineage>
</organism>
<protein>
    <submittedName>
        <fullName evidence="1">Uncharacterized protein</fullName>
    </submittedName>
</protein>
<evidence type="ECO:0000313" key="1">
    <source>
        <dbReference type="EMBL" id="KAJ7558027.1"/>
    </source>
</evidence>
<accession>A0ACC2DUW3</accession>
<sequence>MGSRQLLLEKMEVRNNYRNIWHTDLLSATRTDFPYCCFATWCGPCASYLLRKRALNNDLSRYTCCAGYLPCSGHCGERNCPEFCLCTEVWCCFANSVQSTRFLLQDEYNLQNTKCDNFIIAFMFCLQQVACIFGLIAAIVGSEELSEISNIVYCVSDAVYCTVCGCMQTQHKVEMDKWEGKLGPVERPMQPPGFQQMSRIDQPVPPPVGYAPAYPPPPVYGEPVSGQPGYGQPYPAHAYPPGPYKLPPGGYPSR</sequence>